<reference evidence="3" key="1">
    <citation type="submission" date="2017-09" db="EMBL/GenBank/DDBJ databases">
        <authorList>
            <person name="Varghese N."/>
            <person name="Submissions S."/>
        </authorList>
    </citation>
    <scope>NUCLEOTIDE SEQUENCE [LARGE SCALE GENOMIC DNA]</scope>
    <source>
        <strain evidence="3">CGMCC 1.8913</strain>
    </source>
</reference>
<feature type="chain" id="PRO_5013375340" evidence="1">
    <location>
        <begin position="27"/>
        <end position="265"/>
    </location>
</feature>
<keyword evidence="3" id="KW-1185">Reference proteome</keyword>
<gene>
    <name evidence="2" type="ORF">SAMN05421503_2896</name>
</gene>
<evidence type="ECO:0000313" key="2">
    <source>
        <dbReference type="EMBL" id="SNZ16231.1"/>
    </source>
</evidence>
<dbReference type="InterPro" id="IPR025548">
    <property type="entry name" value="YfkD"/>
</dbReference>
<keyword evidence="1" id="KW-0732">Signal</keyword>
<dbReference type="STRING" id="586416.GZ22_03655"/>
<sequence length="265" mass="29793">MKFTRILIAMMALLMLTLSFSTTGKADNVQKKDPTEIPNHVLNISKENTYPNSNKDQIVLEPSELVKELTEESDIVIQNPELIRILNESSLKPSPLAIGYRGMIFMGHWPLEYTSEETNINWQYKKVNSNQVSNAGGESAKQMNYEQQEERYVKGGLTAEIENPKDIKLMMLQQAQKNTKLPLSFQTVIGKGTNKENEYGVPLNKAGILTAYAPAVNEKGTITFGEVYVELKGSKKRIVIKNVTKQGIGAWIPIQDHLSFTFNVQ</sequence>
<dbReference type="EMBL" id="OBEK01000004">
    <property type="protein sequence ID" value="SNZ16231.1"/>
    <property type="molecule type" value="Genomic_DNA"/>
</dbReference>
<organism evidence="2 3">
    <name type="scientific">Terribacillus aidingensis</name>
    <dbReference type="NCBI Taxonomy" id="586416"/>
    <lineage>
        <taxon>Bacteria</taxon>
        <taxon>Bacillati</taxon>
        <taxon>Bacillota</taxon>
        <taxon>Bacilli</taxon>
        <taxon>Bacillales</taxon>
        <taxon>Bacillaceae</taxon>
        <taxon>Terribacillus</taxon>
    </lineage>
</organism>
<protein>
    <submittedName>
        <fullName evidence="2">YfkD-like protein</fullName>
    </submittedName>
</protein>
<dbReference type="Pfam" id="PF14167">
    <property type="entry name" value="YfkD"/>
    <property type="match status" value="1"/>
</dbReference>
<name>A0A285P8M2_9BACI</name>
<feature type="signal peptide" evidence="1">
    <location>
        <begin position="1"/>
        <end position="26"/>
    </location>
</feature>
<proteinExistence type="predicted"/>
<dbReference type="RefSeq" id="WP_097043116.1">
    <property type="nucleotide sequence ID" value="NZ_OBEK01000004.1"/>
</dbReference>
<evidence type="ECO:0000313" key="3">
    <source>
        <dbReference type="Proteomes" id="UP000219356"/>
    </source>
</evidence>
<dbReference type="OrthoDB" id="2690238at2"/>
<dbReference type="Proteomes" id="UP000219356">
    <property type="component" value="Unassembled WGS sequence"/>
</dbReference>
<evidence type="ECO:0000256" key="1">
    <source>
        <dbReference type="SAM" id="SignalP"/>
    </source>
</evidence>
<accession>A0A285P8M2</accession>
<dbReference type="AlphaFoldDB" id="A0A285P8M2"/>